<dbReference type="InterPro" id="IPR036188">
    <property type="entry name" value="FAD/NAD-bd_sf"/>
</dbReference>
<dbReference type="PANTHER" id="PTHR45934">
    <property type="entry name" value="FAD/NAD(P)-BINDING OXIDOREDUCTASE FAMILY PROTEIN"/>
    <property type="match status" value="1"/>
</dbReference>
<accession>A0AAD6WKE5</accession>
<protein>
    <submittedName>
        <fullName evidence="5">Monooxygenase 2-like</fullName>
    </submittedName>
</protein>
<comment type="similarity">
    <text evidence="3">Belongs to the 3-hydroxybenzoate 6-hydroxylase family.</text>
</comment>
<feature type="domain" description="FAD-binding" evidence="4">
    <location>
        <begin position="260"/>
        <end position="602"/>
    </location>
</feature>
<dbReference type="PANTHER" id="PTHR45934:SF1">
    <property type="entry name" value="OS04G0423100 PROTEIN"/>
    <property type="match status" value="1"/>
</dbReference>
<keyword evidence="2 5" id="KW-0503">Monooxygenase</keyword>
<dbReference type="InterPro" id="IPR044560">
    <property type="entry name" value="MOase"/>
</dbReference>
<keyword evidence="1" id="KW-0560">Oxidoreductase</keyword>
<reference evidence="5 6" key="1">
    <citation type="journal article" date="2023" name="Mol. Ecol. Resour.">
        <title>Chromosome-level genome assembly of a triploid poplar Populus alba 'Berolinensis'.</title>
        <authorList>
            <person name="Chen S."/>
            <person name="Yu Y."/>
            <person name="Wang X."/>
            <person name="Wang S."/>
            <person name="Zhang T."/>
            <person name="Zhou Y."/>
            <person name="He R."/>
            <person name="Meng N."/>
            <person name="Wang Y."/>
            <person name="Liu W."/>
            <person name="Liu Z."/>
            <person name="Liu J."/>
            <person name="Guo Q."/>
            <person name="Huang H."/>
            <person name="Sederoff R.R."/>
            <person name="Wang G."/>
            <person name="Qu G."/>
            <person name="Chen S."/>
        </authorList>
    </citation>
    <scope>NUCLEOTIDE SEQUENCE [LARGE SCALE GENOMIC DNA]</scope>
    <source>
        <strain evidence="5">SC-2020</strain>
    </source>
</reference>
<dbReference type="GO" id="GO:0004497">
    <property type="term" value="F:monooxygenase activity"/>
    <property type="evidence" value="ECO:0007669"/>
    <property type="project" value="UniProtKB-KW"/>
</dbReference>
<evidence type="ECO:0000256" key="3">
    <source>
        <dbReference type="ARBA" id="ARBA00024018"/>
    </source>
</evidence>
<evidence type="ECO:0000259" key="4">
    <source>
        <dbReference type="Pfam" id="PF01494"/>
    </source>
</evidence>
<organism evidence="5 6">
    <name type="scientific">Populus alba x Populus x berolinensis</name>
    <dbReference type="NCBI Taxonomy" id="444605"/>
    <lineage>
        <taxon>Eukaryota</taxon>
        <taxon>Viridiplantae</taxon>
        <taxon>Streptophyta</taxon>
        <taxon>Embryophyta</taxon>
        <taxon>Tracheophyta</taxon>
        <taxon>Spermatophyta</taxon>
        <taxon>Magnoliopsida</taxon>
        <taxon>eudicotyledons</taxon>
        <taxon>Gunneridae</taxon>
        <taxon>Pentapetalae</taxon>
        <taxon>rosids</taxon>
        <taxon>fabids</taxon>
        <taxon>Malpighiales</taxon>
        <taxon>Salicaceae</taxon>
        <taxon>Saliceae</taxon>
        <taxon>Populus</taxon>
    </lineage>
</organism>
<evidence type="ECO:0000313" key="6">
    <source>
        <dbReference type="Proteomes" id="UP001164929"/>
    </source>
</evidence>
<evidence type="ECO:0000256" key="2">
    <source>
        <dbReference type="ARBA" id="ARBA00023033"/>
    </source>
</evidence>
<gene>
    <name evidence="5" type="ORF">NC653_003250</name>
</gene>
<dbReference type="PRINTS" id="PR00420">
    <property type="entry name" value="RNGMNOXGNASE"/>
</dbReference>
<proteinExistence type="inferred from homology"/>
<dbReference type="EMBL" id="JAQIZT010000001">
    <property type="protein sequence ID" value="KAJ7013524.1"/>
    <property type="molecule type" value="Genomic_DNA"/>
</dbReference>
<dbReference type="AlphaFoldDB" id="A0AAD6WKE5"/>
<dbReference type="SUPFAM" id="SSF51905">
    <property type="entry name" value="FAD/NAD(P)-binding domain"/>
    <property type="match status" value="2"/>
</dbReference>
<dbReference type="InterPro" id="IPR002938">
    <property type="entry name" value="FAD-bd"/>
</dbReference>
<sequence>MKGEMEMTEDVVIVGAGIAGLATAVALKRVGVRALVLERSQGLRSTGAAISLFPNAWLALHALGVSHKLTRIYDPLCKGYVTNVSTGDVQQVLFPAGQGPRAVHRKALLEALAKELPADSIRFSSKLAAIESQEQGGGASIAVVHLEDGTVIKSKVLIGCDGLHSVVARWLGLAEPVHSGRSAVRGLAIFPQGYGFKQEVQQFVDEGKKAAFLPLNDREFYWFLTSKEENMTGDPEQIQRQVLEKHAESFPSGEMEMTEDVVIVGAGIAGLATAVALKRVGVRALVLERSQGLRSTGAAITLQPNAWLALDALGVSHKLTPIYAPLFKRYVTNVSTGDVQQSLFTGKGPRTVHRKALLEALADELPTDSIRFSSKLAAIESQEQGGGASTAVVHLEDGTVIKSKVLIGCDGLHSVVARWLGLAEPVYSGRSAVRGLARFPQGHGFKQEVQRFEDVGKRAAFVPLNERELYWFFVCEEENMTGEPEQIQRQVLEKHAESFPSVYLDVVRHADLSTITWAPLMLRYPWGIVFGNLRKGNITVAGDAMHPMTPDLGQGGGSSLEDAVVLGRHIGNSVIRNGALMVPGDMAKAIDDYVKERRWRAAWLVTGSYISGWKQQGGAKWWMMFLRDGVFYKYVFGWIAGLVDYNCGNLPAVSSGKED</sequence>
<comment type="caution">
    <text evidence="5">The sequence shown here is derived from an EMBL/GenBank/DDBJ whole genome shotgun (WGS) entry which is preliminary data.</text>
</comment>
<evidence type="ECO:0000313" key="5">
    <source>
        <dbReference type="EMBL" id="KAJ7013524.1"/>
    </source>
</evidence>
<dbReference type="GO" id="GO:0071949">
    <property type="term" value="F:FAD binding"/>
    <property type="evidence" value="ECO:0007669"/>
    <property type="project" value="InterPro"/>
</dbReference>
<keyword evidence="6" id="KW-1185">Reference proteome</keyword>
<dbReference type="Pfam" id="PF01494">
    <property type="entry name" value="FAD_binding_3"/>
    <property type="match status" value="2"/>
</dbReference>
<dbReference type="Proteomes" id="UP001164929">
    <property type="component" value="Chromosome 1"/>
</dbReference>
<name>A0AAD6WKE5_9ROSI</name>
<dbReference type="Gene3D" id="3.50.50.60">
    <property type="entry name" value="FAD/NAD(P)-binding domain"/>
    <property type="match status" value="2"/>
</dbReference>
<evidence type="ECO:0000256" key="1">
    <source>
        <dbReference type="ARBA" id="ARBA00023002"/>
    </source>
</evidence>
<feature type="domain" description="FAD-binding" evidence="4">
    <location>
        <begin position="10"/>
        <end position="246"/>
    </location>
</feature>